<organism evidence="1">
    <name type="scientific">Physcomitrium patens</name>
    <name type="common">Spreading-leaved earth moss</name>
    <name type="synonym">Physcomitrella patens</name>
    <dbReference type="NCBI Taxonomy" id="3218"/>
    <lineage>
        <taxon>Eukaryota</taxon>
        <taxon>Viridiplantae</taxon>
        <taxon>Streptophyta</taxon>
        <taxon>Embryophyta</taxon>
        <taxon>Bryophyta</taxon>
        <taxon>Bryophytina</taxon>
        <taxon>Bryopsida</taxon>
        <taxon>Funariidae</taxon>
        <taxon>Funariales</taxon>
        <taxon>Funariaceae</taxon>
        <taxon>Physcomitrium</taxon>
    </lineage>
</organism>
<dbReference type="EMBL" id="ABEU02000003">
    <property type="protein sequence ID" value="PNR57443.1"/>
    <property type="molecule type" value="Genomic_DNA"/>
</dbReference>
<dbReference type="InParanoid" id="A0A2K1KUI7"/>
<gene>
    <name evidence="1" type="ORF">PHYPA_004437</name>
</gene>
<dbReference type="EnsemblPlants" id="Pp3c3_14859V3.1">
    <property type="protein sequence ID" value="PAC:32940868.CDS.1"/>
    <property type="gene ID" value="Pp3c3_14859"/>
</dbReference>
<dbReference type="Gramene" id="Pp3c3_14860V3.1">
    <property type="protein sequence ID" value="PAC:32942233.CDS.1"/>
    <property type="gene ID" value="Pp3c3_14860"/>
</dbReference>
<evidence type="ECO:0000313" key="2">
    <source>
        <dbReference type="EnsemblPlants" id="PAC:32940868.CDS.1"/>
    </source>
</evidence>
<keyword evidence="3" id="KW-1185">Reference proteome</keyword>
<protein>
    <submittedName>
        <fullName evidence="1 2">Uncharacterized protein</fullName>
    </submittedName>
</protein>
<accession>A0A2K1KUI7</accession>
<proteinExistence type="predicted"/>
<dbReference type="EnsemblPlants" id="Pp3c3_14860V3.1">
    <property type="protein sequence ID" value="PAC:32942233.CDS.1"/>
    <property type="gene ID" value="Pp3c3_14860"/>
</dbReference>
<sequence>MEHLRHLAACSYGRVGLRRQIKVLVRKGVGSNPTVNMCRRRTPVALPECETRP</sequence>
<reference evidence="1 3" key="1">
    <citation type="journal article" date="2008" name="Science">
        <title>The Physcomitrella genome reveals evolutionary insights into the conquest of land by plants.</title>
        <authorList>
            <person name="Rensing S."/>
            <person name="Lang D."/>
            <person name="Zimmer A."/>
            <person name="Terry A."/>
            <person name="Salamov A."/>
            <person name="Shapiro H."/>
            <person name="Nishiyama T."/>
            <person name="Perroud P.-F."/>
            <person name="Lindquist E."/>
            <person name="Kamisugi Y."/>
            <person name="Tanahashi T."/>
            <person name="Sakakibara K."/>
            <person name="Fujita T."/>
            <person name="Oishi K."/>
            <person name="Shin-I T."/>
            <person name="Kuroki Y."/>
            <person name="Toyoda A."/>
            <person name="Suzuki Y."/>
            <person name="Hashimoto A."/>
            <person name="Yamaguchi K."/>
            <person name="Sugano A."/>
            <person name="Kohara Y."/>
            <person name="Fujiyama A."/>
            <person name="Anterola A."/>
            <person name="Aoki S."/>
            <person name="Ashton N."/>
            <person name="Barbazuk W.B."/>
            <person name="Barker E."/>
            <person name="Bennetzen J."/>
            <person name="Bezanilla M."/>
            <person name="Blankenship R."/>
            <person name="Cho S.H."/>
            <person name="Dutcher S."/>
            <person name="Estelle M."/>
            <person name="Fawcett J.A."/>
            <person name="Gundlach H."/>
            <person name="Hanada K."/>
            <person name="Heyl A."/>
            <person name="Hicks K.A."/>
            <person name="Hugh J."/>
            <person name="Lohr M."/>
            <person name="Mayer K."/>
            <person name="Melkozernov A."/>
            <person name="Murata T."/>
            <person name="Nelson D."/>
            <person name="Pils B."/>
            <person name="Prigge M."/>
            <person name="Reiss B."/>
            <person name="Renner T."/>
            <person name="Rombauts S."/>
            <person name="Rushton P."/>
            <person name="Sanderfoot A."/>
            <person name="Schween G."/>
            <person name="Shiu S.-H."/>
            <person name="Stueber K."/>
            <person name="Theodoulou F.L."/>
            <person name="Tu H."/>
            <person name="Van de Peer Y."/>
            <person name="Verrier P.J."/>
            <person name="Waters E."/>
            <person name="Wood A."/>
            <person name="Yang L."/>
            <person name="Cove D."/>
            <person name="Cuming A."/>
            <person name="Hasebe M."/>
            <person name="Lucas S."/>
            <person name="Mishler D.B."/>
            <person name="Reski R."/>
            <person name="Grigoriev I."/>
            <person name="Quatrano R.S."/>
            <person name="Boore J.L."/>
        </authorList>
    </citation>
    <scope>NUCLEOTIDE SEQUENCE [LARGE SCALE GENOMIC DNA]</scope>
    <source>
        <strain evidence="2 3">cv. Gransden 2004</strain>
    </source>
</reference>
<dbReference type="AlphaFoldDB" id="A0A2K1KUI7"/>
<evidence type="ECO:0000313" key="1">
    <source>
        <dbReference type="EMBL" id="PNR57443.1"/>
    </source>
</evidence>
<dbReference type="Proteomes" id="UP000006727">
    <property type="component" value="Chromosome 3"/>
</dbReference>
<reference evidence="1 3" key="2">
    <citation type="journal article" date="2018" name="Plant J.">
        <title>The Physcomitrella patens chromosome-scale assembly reveals moss genome structure and evolution.</title>
        <authorList>
            <person name="Lang D."/>
            <person name="Ullrich K.K."/>
            <person name="Murat F."/>
            <person name="Fuchs J."/>
            <person name="Jenkins J."/>
            <person name="Haas F.B."/>
            <person name="Piednoel M."/>
            <person name="Gundlach H."/>
            <person name="Van Bel M."/>
            <person name="Meyberg R."/>
            <person name="Vives C."/>
            <person name="Morata J."/>
            <person name="Symeonidi A."/>
            <person name="Hiss M."/>
            <person name="Muchero W."/>
            <person name="Kamisugi Y."/>
            <person name="Saleh O."/>
            <person name="Blanc G."/>
            <person name="Decker E.L."/>
            <person name="van Gessel N."/>
            <person name="Grimwood J."/>
            <person name="Hayes R.D."/>
            <person name="Graham S.W."/>
            <person name="Gunter L.E."/>
            <person name="McDaniel S.F."/>
            <person name="Hoernstein S.N.W."/>
            <person name="Larsson A."/>
            <person name="Li F.W."/>
            <person name="Perroud P.F."/>
            <person name="Phillips J."/>
            <person name="Ranjan P."/>
            <person name="Rokshar D.S."/>
            <person name="Rothfels C.J."/>
            <person name="Schneider L."/>
            <person name="Shu S."/>
            <person name="Stevenson D.W."/>
            <person name="Thummler F."/>
            <person name="Tillich M."/>
            <person name="Villarreal Aguilar J.C."/>
            <person name="Widiez T."/>
            <person name="Wong G.K."/>
            <person name="Wymore A."/>
            <person name="Zhang Y."/>
            <person name="Zimmer A.D."/>
            <person name="Quatrano R.S."/>
            <person name="Mayer K.F.X."/>
            <person name="Goodstein D."/>
            <person name="Casacuberta J.M."/>
            <person name="Vandepoele K."/>
            <person name="Reski R."/>
            <person name="Cuming A.C."/>
            <person name="Tuskan G.A."/>
            <person name="Maumus F."/>
            <person name="Salse J."/>
            <person name="Schmutz J."/>
            <person name="Rensing S.A."/>
        </authorList>
    </citation>
    <scope>NUCLEOTIDE SEQUENCE [LARGE SCALE GENOMIC DNA]</scope>
    <source>
        <strain evidence="2 3">cv. Gransden 2004</strain>
    </source>
</reference>
<name>A0A2K1KUI7_PHYPA</name>
<evidence type="ECO:0000313" key="3">
    <source>
        <dbReference type="Proteomes" id="UP000006727"/>
    </source>
</evidence>
<reference evidence="2" key="3">
    <citation type="submission" date="2020-12" db="UniProtKB">
        <authorList>
            <consortium name="EnsemblPlants"/>
        </authorList>
    </citation>
    <scope>IDENTIFICATION</scope>
</reference>
<dbReference type="Gramene" id="Pp3c3_14859V3.1">
    <property type="protein sequence ID" value="PAC:32940868.CDS.1"/>
    <property type="gene ID" value="Pp3c3_14859"/>
</dbReference>